<feature type="binding site" evidence="8">
    <location>
        <position position="53"/>
    </location>
    <ligand>
        <name>substrate</name>
    </ligand>
</feature>
<keyword evidence="6 8" id="KW-0418">Kinase</keyword>
<dbReference type="PANTHER" id="PTHR43654:SF1">
    <property type="entry name" value="ISOPENTENYL PHOSPHATE KINASE"/>
    <property type="match status" value="1"/>
</dbReference>
<keyword evidence="2 8" id="KW-0028">Amino-acid biosynthesis</keyword>
<dbReference type="InterPro" id="IPR001057">
    <property type="entry name" value="Glu/AcGlu_kinase"/>
</dbReference>
<dbReference type="InterPro" id="IPR041739">
    <property type="entry name" value="G5K_ProB"/>
</dbReference>
<organism evidence="10 11">
    <name type="scientific">Butyribacter intestini</name>
    <dbReference type="NCBI Taxonomy" id="1703332"/>
    <lineage>
        <taxon>Bacteria</taxon>
        <taxon>Bacillati</taxon>
        <taxon>Bacillota</taxon>
        <taxon>Clostridia</taxon>
        <taxon>Lachnospirales</taxon>
        <taxon>Lachnospiraceae</taxon>
        <taxon>Butyribacter</taxon>
    </lineage>
</organism>
<evidence type="ECO:0000256" key="4">
    <source>
        <dbReference type="ARBA" id="ARBA00022679"/>
    </source>
</evidence>
<sequence>MKKISDRKRIVIKVGTSTLTHRTGMLNIRRVEQLVKTLADLQNSGHEVILVSSGAIGLGMGKLGLRERPKDTPGKQACAAVGQCELMYLYDNLFAEYSISVAQMLLTKYVLLEDRRKNVENAMERLISHRVIPVINENDTVAIDELELEVGENDSLAAIVADIAKADLLIIMSDIDGLYDKDPHTYEDAKLIPVVHEITDEIKALAGGAGTKLGTGGMITKLNAVEIAYKSDIDVVLMNGQHPKTLYDLFDGKSVGTIFSKNED</sequence>
<dbReference type="GO" id="GO:0055129">
    <property type="term" value="P:L-proline biosynthetic process"/>
    <property type="evidence" value="ECO:0007669"/>
    <property type="project" value="UniProtKB-UniRule"/>
</dbReference>
<dbReference type="CDD" id="cd04242">
    <property type="entry name" value="AAK_G5K_ProB"/>
    <property type="match status" value="1"/>
</dbReference>
<comment type="subcellular location">
    <subcellularLocation>
        <location evidence="8">Cytoplasm</location>
    </subcellularLocation>
</comment>
<evidence type="ECO:0000256" key="8">
    <source>
        <dbReference type="HAMAP-Rule" id="MF_00456"/>
    </source>
</evidence>
<evidence type="ECO:0000256" key="7">
    <source>
        <dbReference type="ARBA" id="ARBA00022840"/>
    </source>
</evidence>
<comment type="catalytic activity">
    <reaction evidence="8">
        <text>L-glutamate + ATP = L-glutamyl 5-phosphate + ADP</text>
        <dbReference type="Rhea" id="RHEA:14877"/>
        <dbReference type="ChEBI" id="CHEBI:29985"/>
        <dbReference type="ChEBI" id="CHEBI:30616"/>
        <dbReference type="ChEBI" id="CHEBI:58274"/>
        <dbReference type="ChEBI" id="CHEBI:456216"/>
        <dbReference type="EC" id="2.7.2.11"/>
    </reaction>
</comment>
<comment type="pathway">
    <text evidence="8">Amino-acid biosynthesis; L-proline biosynthesis; L-glutamate 5-semialdehyde from L-glutamate: step 1/2.</text>
</comment>
<dbReference type="PRINTS" id="PR00474">
    <property type="entry name" value="GLU5KINASE"/>
</dbReference>
<comment type="function">
    <text evidence="8">Catalyzes the transfer of a phosphate group to glutamate to form L-glutamate 5-phosphate.</text>
</comment>
<dbReference type="Gene3D" id="3.40.1160.10">
    <property type="entry name" value="Acetylglutamate kinase-like"/>
    <property type="match status" value="1"/>
</dbReference>
<dbReference type="NCBIfam" id="TIGR01027">
    <property type="entry name" value="proB"/>
    <property type="match status" value="1"/>
</dbReference>
<dbReference type="Proteomes" id="UP000050833">
    <property type="component" value="Unassembled WGS sequence"/>
</dbReference>
<dbReference type="FunFam" id="3.40.1160.10:FF:000018">
    <property type="entry name" value="Glutamate 5-kinase"/>
    <property type="match status" value="1"/>
</dbReference>
<evidence type="ECO:0000256" key="6">
    <source>
        <dbReference type="ARBA" id="ARBA00022777"/>
    </source>
</evidence>
<dbReference type="GO" id="GO:0004349">
    <property type="term" value="F:glutamate 5-kinase activity"/>
    <property type="evidence" value="ECO:0007669"/>
    <property type="project" value="UniProtKB-UniRule"/>
</dbReference>
<evidence type="ECO:0000256" key="3">
    <source>
        <dbReference type="ARBA" id="ARBA00022650"/>
    </source>
</evidence>
<evidence type="ECO:0000313" key="11">
    <source>
        <dbReference type="Proteomes" id="UP000050833"/>
    </source>
</evidence>
<dbReference type="HAMAP" id="MF_00456">
    <property type="entry name" value="ProB"/>
    <property type="match status" value="1"/>
</dbReference>
<comment type="caution">
    <text evidence="10">The sequence shown here is derived from an EMBL/GenBank/DDBJ whole genome shotgun (WGS) entry which is preliminary data.</text>
</comment>
<dbReference type="EC" id="2.7.2.11" evidence="8"/>
<keyword evidence="1 8" id="KW-0963">Cytoplasm</keyword>
<dbReference type="PANTHER" id="PTHR43654">
    <property type="entry name" value="GLUTAMATE 5-KINASE"/>
    <property type="match status" value="1"/>
</dbReference>
<dbReference type="SUPFAM" id="SSF53633">
    <property type="entry name" value="Carbamate kinase-like"/>
    <property type="match status" value="1"/>
</dbReference>
<feature type="binding site" evidence="8">
    <location>
        <begin position="173"/>
        <end position="174"/>
    </location>
    <ligand>
        <name>ATP</name>
        <dbReference type="ChEBI" id="CHEBI:30616"/>
    </ligand>
</feature>
<accession>A0AAW3JRR5</accession>
<dbReference type="InterPro" id="IPR011529">
    <property type="entry name" value="Glu_5kinase"/>
</dbReference>
<dbReference type="InterPro" id="IPR005715">
    <property type="entry name" value="Glu_5kinase/COase_Synthase"/>
</dbReference>
<evidence type="ECO:0000256" key="1">
    <source>
        <dbReference type="ARBA" id="ARBA00022490"/>
    </source>
</evidence>
<gene>
    <name evidence="8" type="primary">proB</name>
    <name evidence="10" type="ORF">APZ18_10510</name>
</gene>
<keyword evidence="5 8" id="KW-0547">Nucleotide-binding</keyword>
<dbReference type="AlphaFoldDB" id="A0AAW3JRR5"/>
<feature type="binding site" evidence="8">
    <location>
        <begin position="215"/>
        <end position="221"/>
    </location>
    <ligand>
        <name>ATP</name>
        <dbReference type="ChEBI" id="CHEBI:30616"/>
    </ligand>
</feature>
<dbReference type="PIRSF" id="PIRSF000729">
    <property type="entry name" value="GK"/>
    <property type="match status" value="1"/>
</dbReference>
<reference evidence="10 11" key="1">
    <citation type="submission" date="2015-10" db="EMBL/GenBank/DDBJ databases">
        <title>Butyribacter intestini gen. nov., sp. nov., a butyric acid-producing bacterium of the family Lachnospiraceae isolated from the human faeces.</title>
        <authorList>
            <person name="Zou Y."/>
            <person name="Xue W."/>
            <person name="Luo G."/>
            <person name="Lv M."/>
        </authorList>
    </citation>
    <scope>NUCLEOTIDE SEQUENCE [LARGE SCALE GENOMIC DNA]</scope>
    <source>
        <strain evidence="10 11">TF01-11</strain>
    </source>
</reference>
<keyword evidence="4 8" id="KW-0808">Transferase</keyword>
<dbReference type="InterPro" id="IPR036393">
    <property type="entry name" value="AceGlu_kinase-like_sf"/>
</dbReference>
<feature type="binding site" evidence="8">
    <location>
        <position position="153"/>
    </location>
    <ligand>
        <name>substrate</name>
    </ligand>
</feature>
<keyword evidence="3 8" id="KW-0641">Proline biosynthesis</keyword>
<dbReference type="InterPro" id="IPR001048">
    <property type="entry name" value="Asp/Glu/Uridylate_kinase"/>
</dbReference>
<comment type="similarity">
    <text evidence="8">Belongs to the glutamate 5-kinase family.</text>
</comment>
<protein>
    <recommendedName>
        <fullName evidence="8">Glutamate 5-kinase</fullName>
        <ecNumber evidence="8">2.7.2.11</ecNumber>
    </recommendedName>
    <alternativeName>
        <fullName evidence="8">Gamma-glutamyl kinase</fullName>
        <shortName evidence="8">GK</shortName>
    </alternativeName>
</protein>
<feature type="binding site" evidence="8">
    <location>
        <position position="139"/>
    </location>
    <ligand>
        <name>substrate</name>
    </ligand>
</feature>
<keyword evidence="11" id="KW-1185">Reference proteome</keyword>
<name>A0AAW3JRR5_9FIRM</name>
<evidence type="ECO:0000256" key="2">
    <source>
        <dbReference type="ARBA" id="ARBA00022605"/>
    </source>
</evidence>
<dbReference type="GO" id="GO:0005829">
    <property type="term" value="C:cytosol"/>
    <property type="evidence" value="ECO:0007669"/>
    <property type="project" value="TreeGrafter"/>
</dbReference>
<keyword evidence="7 8" id="KW-0067">ATP-binding</keyword>
<feature type="binding site" evidence="8">
    <location>
        <position position="13"/>
    </location>
    <ligand>
        <name>ATP</name>
        <dbReference type="ChEBI" id="CHEBI:30616"/>
    </ligand>
</feature>
<feature type="domain" description="Aspartate/glutamate/uridylate kinase" evidence="9">
    <location>
        <begin position="8"/>
        <end position="239"/>
    </location>
</feature>
<dbReference type="RefSeq" id="WP_055944687.1">
    <property type="nucleotide sequence ID" value="NZ_LLKB01000005.1"/>
</dbReference>
<proteinExistence type="inferred from homology"/>
<evidence type="ECO:0000259" key="9">
    <source>
        <dbReference type="Pfam" id="PF00696"/>
    </source>
</evidence>
<dbReference type="Pfam" id="PF00696">
    <property type="entry name" value="AA_kinase"/>
    <property type="match status" value="1"/>
</dbReference>
<evidence type="ECO:0000256" key="5">
    <source>
        <dbReference type="ARBA" id="ARBA00022741"/>
    </source>
</evidence>
<dbReference type="EMBL" id="LLKB01000005">
    <property type="protein sequence ID" value="KQC85125.1"/>
    <property type="molecule type" value="Genomic_DNA"/>
</dbReference>
<evidence type="ECO:0000313" key="10">
    <source>
        <dbReference type="EMBL" id="KQC85125.1"/>
    </source>
</evidence>
<dbReference type="GO" id="GO:0005524">
    <property type="term" value="F:ATP binding"/>
    <property type="evidence" value="ECO:0007669"/>
    <property type="project" value="UniProtKB-KW"/>
</dbReference>